<keyword evidence="22" id="KW-1185">Reference proteome</keyword>
<dbReference type="Pfam" id="PF18409">
    <property type="entry name" value="Plk4_PB2"/>
    <property type="match status" value="1"/>
</dbReference>
<dbReference type="FunFam" id="1.10.510.10:FF:000576">
    <property type="entry name" value="Serine/threonine-protein kinase PLK4"/>
    <property type="match status" value="1"/>
</dbReference>
<gene>
    <name evidence="21" type="ORF">RRG08_017085</name>
</gene>
<comment type="catalytic activity">
    <reaction evidence="13">
        <text>L-threonyl-[protein] + ATP = O-phospho-L-threonyl-[protein] + ADP + H(+)</text>
        <dbReference type="Rhea" id="RHEA:46608"/>
        <dbReference type="Rhea" id="RHEA-COMP:11060"/>
        <dbReference type="Rhea" id="RHEA-COMP:11605"/>
        <dbReference type="ChEBI" id="CHEBI:15378"/>
        <dbReference type="ChEBI" id="CHEBI:30013"/>
        <dbReference type="ChEBI" id="CHEBI:30616"/>
        <dbReference type="ChEBI" id="CHEBI:61977"/>
        <dbReference type="ChEBI" id="CHEBI:456216"/>
        <dbReference type="EC" id="2.7.11.21"/>
    </reaction>
</comment>
<dbReference type="InterPro" id="IPR033698">
    <property type="entry name" value="POLO_box_Plk4_2"/>
</dbReference>
<evidence type="ECO:0000256" key="3">
    <source>
        <dbReference type="ARBA" id="ARBA00020245"/>
    </source>
</evidence>
<keyword evidence="9 15" id="KW-0067">ATP-binding</keyword>
<feature type="compositionally biased region" description="Basic and acidic residues" evidence="16">
    <location>
        <begin position="371"/>
        <end position="394"/>
    </location>
</feature>
<keyword evidence="7 15" id="KW-0547">Nucleotide-binding</keyword>
<evidence type="ECO:0000256" key="2">
    <source>
        <dbReference type="ARBA" id="ARBA00012424"/>
    </source>
</evidence>
<keyword evidence="6" id="KW-0808">Transferase</keyword>
<dbReference type="Pfam" id="PF18190">
    <property type="entry name" value="Plk4_PB1"/>
    <property type="match status" value="1"/>
</dbReference>
<feature type="binding site" evidence="15">
    <location>
        <position position="40"/>
    </location>
    <ligand>
        <name>ATP</name>
        <dbReference type="ChEBI" id="CHEBI:30616"/>
    </ligand>
</feature>
<evidence type="ECO:0000256" key="10">
    <source>
        <dbReference type="ARBA" id="ARBA00022843"/>
    </source>
</evidence>
<keyword evidence="4" id="KW-0963">Cytoplasm</keyword>
<evidence type="ECO:0000256" key="7">
    <source>
        <dbReference type="ARBA" id="ARBA00022741"/>
    </source>
</evidence>
<dbReference type="InterPro" id="IPR000959">
    <property type="entry name" value="POLO_box_dom"/>
</dbReference>
<evidence type="ECO:0000259" key="17">
    <source>
        <dbReference type="PROSITE" id="PS50011"/>
    </source>
</evidence>
<accession>A0AAE0ZW77</accession>
<reference evidence="21" key="1">
    <citation type="journal article" date="2023" name="G3 (Bethesda)">
        <title>A reference genome for the long-term kleptoplast-retaining sea slug Elysia crispata morphotype clarki.</title>
        <authorList>
            <person name="Eastman K.E."/>
            <person name="Pendleton A.L."/>
            <person name="Shaikh M.A."/>
            <person name="Suttiyut T."/>
            <person name="Ogas R."/>
            <person name="Tomko P."/>
            <person name="Gavelis G."/>
            <person name="Widhalm J.R."/>
            <person name="Wisecaver J.H."/>
        </authorList>
    </citation>
    <scope>NUCLEOTIDE SEQUENCE</scope>
    <source>
        <strain evidence="21">ECLA1</strain>
    </source>
</reference>
<keyword evidence="8" id="KW-0418">Kinase</keyword>
<evidence type="ECO:0000256" key="13">
    <source>
        <dbReference type="ARBA" id="ARBA00047802"/>
    </source>
</evidence>
<dbReference type="InterPro" id="IPR046437">
    <property type="entry name" value="Ser_Thr-PK_POLO_box_1_sf"/>
</dbReference>
<feature type="compositionally biased region" description="Basic and acidic residues" evidence="16">
    <location>
        <begin position="303"/>
        <end position="323"/>
    </location>
</feature>
<dbReference type="InterPro" id="IPR008266">
    <property type="entry name" value="Tyr_kinase_AS"/>
</dbReference>
<dbReference type="PANTHER" id="PTHR24345:SF91">
    <property type="entry name" value="SERINE_THREONINE-PROTEIN KINASE PLK4"/>
    <property type="match status" value="1"/>
</dbReference>
<dbReference type="SUPFAM" id="SSF56112">
    <property type="entry name" value="Protein kinase-like (PK-like)"/>
    <property type="match status" value="1"/>
</dbReference>
<feature type="domain" description="Cryptic POLO box 2 (CPB2)" evidence="20">
    <location>
        <begin position="860"/>
        <end position="971"/>
    </location>
</feature>
<dbReference type="GO" id="GO:0005634">
    <property type="term" value="C:nucleus"/>
    <property type="evidence" value="ECO:0007669"/>
    <property type="project" value="TreeGrafter"/>
</dbReference>
<feature type="compositionally biased region" description="Polar residues" evidence="16">
    <location>
        <begin position="529"/>
        <end position="548"/>
    </location>
</feature>
<evidence type="ECO:0000259" key="19">
    <source>
        <dbReference type="PROSITE" id="PS51984"/>
    </source>
</evidence>
<dbReference type="EMBL" id="JAWDGP010003246">
    <property type="protein sequence ID" value="KAK3776151.1"/>
    <property type="molecule type" value="Genomic_DNA"/>
</dbReference>
<feature type="domain" description="Protein kinase" evidence="17">
    <location>
        <begin position="11"/>
        <end position="264"/>
    </location>
</feature>
<dbReference type="PROSITE" id="PS50011">
    <property type="entry name" value="PROTEIN_KINASE_DOM"/>
    <property type="match status" value="1"/>
</dbReference>
<feature type="compositionally biased region" description="Polar residues" evidence="16">
    <location>
        <begin position="556"/>
        <end position="568"/>
    </location>
</feature>
<feature type="region of interest" description="Disordered" evidence="16">
    <location>
        <begin position="426"/>
        <end position="477"/>
    </location>
</feature>
<feature type="region of interest" description="Disordered" evidence="16">
    <location>
        <begin position="529"/>
        <end position="605"/>
    </location>
</feature>
<dbReference type="InterPro" id="IPR017441">
    <property type="entry name" value="Protein_kinase_ATP_BS"/>
</dbReference>
<feature type="region of interest" description="Disordered" evidence="16">
    <location>
        <begin position="1023"/>
        <end position="1087"/>
    </location>
</feature>
<dbReference type="CDD" id="cd13115">
    <property type="entry name" value="POLO_box_Plk4_2"/>
    <property type="match status" value="1"/>
</dbReference>
<feature type="region of interest" description="Disordered" evidence="16">
    <location>
        <begin position="966"/>
        <end position="990"/>
    </location>
</feature>
<name>A0AAE0ZW77_9GAST</name>
<feature type="compositionally biased region" description="Polar residues" evidence="16">
    <location>
        <begin position="1072"/>
        <end position="1087"/>
    </location>
</feature>
<feature type="domain" description="POLO box" evidence="18">
    <location>
        <begin position="1092"/>
        <end position="1169"/>
    </location>
</feature>
<dbReference type="Gene3D" id="3.30.1120.130">
    <property type="match status" value="1"/>
</dbReference>
<dbReference type="FunFam" id="3.30.200.20:FF:000221">
    <property type="entry name" value="Putative serine/threonine-protein kinase PLK4"/>
    <property type="match status" value="1"/>
</dbReference>
<dbReference type="PROSITE" id="PS00107">
    <property type="entry name" value="PROTEIN_KINASE_ATP"/>
    <property type="match status" value="1"/>
</dbReference>
<comment type="caution">
    <text evidence="21">The sequence shown here is derived from an EMBL/GenBank/DDBJ whole genome shotgun (WGS) entry which is preliminary data.</text>
</comment>
<feature type="compositionally biased region" description="Basic and acidic residues" evidence="16">
    <location>
        <begin position="1056"/>
        <end position="1071"/>
    </location>
</feature>
<evidence type="ECO:0000256" key="11">
    <source>
        <dbReference type="ARBA" id="ARBA00023212"/>
    </source>
</evidence>
<dbReference type="Gene3D" id="2.40.50.930">
    <property type="match status" value="1"/>
</dbReference>
<dbReference type="CDD" id="cd13116">
    <property type="entry name" value="POLO_box_Plk4_3"/>
    <property type="match status" value="1"/>
</dbReference>
<dbReference type="PROSITE" id="PS51985">
    <property type="entry name" value="CPB2"/>
    <property type="match status" value="1"/>
</dbReference>
<protein>
    <recommendedName>
        <fullName evidence="3">Serine/threonine-protein kinase PLK4</fullName>
        <ecNumber evidence="2">2.7.11.21</ecNumber>
    </recommendedName>
    <alternativeName>
        <fullName evidence="12">Polo-like kinase 4</fullName>
    </alternativeName>
</protein>
<evidence type="ECO:0000256" key="9">
    <source>
        <dbReference type="ARBA" id="ARBA00022840"/>
    </source>
</evidence>
<feature type="compositionally biased region" description="Basic and acidic residues" evidence="16">
    <location>
        <begin position="700"/>
        <end position="713"/>
    </location>
</feature>
<keyword evidence="5" id="KW-0723">Serine/threonine-protein kinase</keyword>
<evidence type="ECO:0000256" key="14">
    <source>
        <dbReference type="ARBA" id="ARBA00048347"/>
    </source>
</evidence>
<dbReference type="PROSITE" id="PS50078">
    <property type="entry name" value="POLO_BOX"/>
    <property type="match status" value="1"/>
</dbReference>
<dbReference type="Pfam" id="PF00069">
    <property type="entry name" value="Pkinase"/>
    <property type="match status" value="1"/>
</dbReference>
<keyword evidence="11" id="KW-0206">Cytoskeleton</keyword>
<dbReference type="GO" id="GO:0005814">
    <property type="term" value="C:centriole"/>
    <property type="evidence" value="ECO:0007669"/>
    <property type="project" value="UniProtKB-SubCell"/>
</dbReference>
<evidence type="ECO:0000256" key="6">
    <source>
        <dbReference type="ARBA" id="ARBA00022679"/>
    </source>
</evidence>
<organism evidence="21 22">
    <name type="scientific">Elysia crispata</name>
    <name type="common">lettuce slug</name>
    <dbReference type="NCBI Taxonomy" id="231223"/>
    <lineage>
        <taxon>Eukaryota</taxon>
        <taxon>Metazoa</taxon>
        <taxon>Spiralia</taxon>
        <taxon>Lophotrochozoa</taxon>
        <taxon>Mollusca</taxon>
        <taxon>Gastropoda</taxon>
        <taxon>Heterobranchia</taxon>
        <taxon>Euthyneura</taxon>
        <taxon>Panpulmonata</taxon>
        <taxon>Sacoglossa</taxon>
        <taxon>Placobranchoidea</taxon>
        <taxon>Plakobranchidae</taxon>
        <taxon>Elysia</taxon>
    </lineage>
</organism>
<dbReference type="SUPFAM" id="SSF82615">
    <property type="entry name" value="Polo-box domain"/>
    <property type="match status" value="1"/>
</dbReference>
<dbReference type="GO" id="GO:0004674">
    <property type="term" value="F:protein serine/threonine kinase activity"/>
    <property type="evidence" value="ECO:0007669"/>
    <property type="project" value="UniProtKB-KW"/>
</dbReference>
<feature type="domain" description="Cryptic POLO box 1 (CPB1)" evidence="19">
    <location>
        <begin position="746"/>
        <end position="859"/>
    </location>
</feature>
<evidence type="ECO:0000256" key="5">
    <source>
        <dbReference type="ARBA" id="ARBA00022527"/>
    </source>
</evidence>
<evidence type="ECO:0000259" key="18">
    <source>
        <dbReference type="PROSITE" id="PS50078"/>
    </source>
</evidence>
<feature type="compositionally biased region" description="Polar residues" evidence="16">
    <location>
        <begin position="971"/>
        <end position="982"/>
    </location>
</feature>
<evidence type="ECO:0000256" key="16">
    <source>
        <dbReference type="SAM" id="MobiDB-lite"/>
    </source>
</evidence>
<feature type="compositionally biased region" description="Polar residues" evidence="16">
    <location>
        <begin position="719"/>
        <end position="739"/>
    </location>
</feature>
<sequence>MTGYSENIEDYQVLNLLGKGGFACVYRACSNKTGLEVAVKMIDKKMMKAASMNARVKKEVEIHSRLKHPSILELYNFFEDSNYVYLVLEMCHNGELQRYLRTQAQPFSEDAARRIMRQIVEGILYLHSHGILHRDLSLSNLLLTKNNDVKIADFGLATQLQGPEEKHFTMCGTPNYISPEIAMRSAHGLEADVWSLGCMLYTLLVGHAPFDTDAVKSTLNRVILAEYHLPDNLSRAACDLIQALLQKNPKNRLPLREILAHPFMTMKSGNKRVIQKMSEMSIDSGRGTLAYGKFSIDTAPVNHDTKNKKAGEDRNDSSPHAFHDVQQYHQANRQAHPTSNSQDQNSSRGKGNRQDLSAAVFSSCTSACSDTDCRKPSSPPVRERDSMTEEELQRTRQAIGRQLSRDHQGKSHGSDFLSAQHGIINSRQSSQHMPTLAPKEKYDPKGGGTRDQQHRPQKFDPSKYSGDEVRSHNSSPGIGTWSVSASLHSQSGSFFDYNTSGNPTSISSNTANTHIEALEGTCNNTIYSHHSSTDSYDPTISPTGSYDRTISHHAPQESSVSQQEITGQSCGGAAQPSLQHMTRSRHSQHPHHPGSVSSDQRESDLSLKSFHKAIDFESDSKLSSLHEKQDNQQALIAYPENFQTQELLAKVQNYLGQHCLSPHPSGGPTSGKRQMPTAAHDGLPIQFSSPESAQRAVHLTSRELQKCMPEEVQGRAPATNMSSPQSDSTRSSGQANRQDSGGRELVQERLVAPLNTERLRPIRQRTKNVVVHILENGEVCVEFIKRKGQNDIVMEVLYISSDGQRMNTFQPNDGQRAVVSEQPQPLPSSCKQFDFSSIPQKYVKKYQYAARFVTLIKSKTPKVTVYTRKAKCMLMENHPDPDFTAEFYDGSKFSSGAKGIKIVEKDGTSLTLESTEVNSRLSVDTKDMLHYVKQCRQQCVQLESVISSVQFSTDQLFPVIVGRRPDKSTVERSGSSTNSNRSEVGVGDTHTSTLKSQVQMSAFEGTLLSTTDTQTFNNSIERTAKAQQCQQKPNTAASTTSSTSSSSSNCSSRRGVKADRPTKAGNGRERSATSSHHQSRPSNSPSSAALPVLQQMFVSDIGWASQTAGGEVWVRFQDGTQLGVKSTATTVTYVDATGCLYRYREFDPLPEAVKSKLSKLPTVLEALKSTSQSQVHGAA</sequence>
<evidence type="ECO:0000256" key="15">
    <source>
        <dbReference type="PROSITE-ProRule" id="PRU10141"/>
    </source>
</evidence>
<feature type="compositionally biased region" description="Basic residues" evidence="16">
    <location>
        <begin position="582"/>
        <end position="592"/>
    </location>
</feature>
<dbReference type="EC" id="2.7.11.21" evidence="2"/>
<dbReference type="AlphaFoldDB" id="A0AAE0ZW77"/>
<dbReference type="PROSITE" id="PS51984">
    <property type="entry name" value="CPB1"/>
    <property type="match status" value="1"/>
</dbReference>
<dbReference type="Gene3D" id="1.10.510.10">
    <property type="entry name" value="Transferase(Phosphotransferase) domain 1"/>
    <property type="match status" value="1"/>
</dbReference>
<feature type="compositionally biased region" description="Polar residues" evidence="16">
    <location>
        <begin position="327"/>
        <end position="349"/>
    </location>
</feature>
<dbReference type="Proteomes" id="UP001283361">
    <property type="component" value="Unassembled WGS sequence"/>
</dbReference>
<evidence type="ECO:0000256" key="1">
    <source>
        <dbReference type="ARBA" id="ARBA00004114"/>
    </source>
</evidence>
<dbReference type="InterPro" id="IPR000719">
    <property type="entry name" value="Prot_kinase_dom"/>
</dbReference>
<feature type="compositionally biased region" description="Low complexity" evidence="16">
    <location>
        <begin position="1034"/>
        <end position="1052"/>
    </location>
</feature>
<proteinExistence type="predicted"/>
<feature type="region of interest" description="Disordered" evidence="16">
    <location>
        <begin position="659"/>
        <end position="745"/>
    </location>
</feature>
<evidence type="ECO:0000256" key="8">
    <source>
        <dbReference type="ARBA" id="ARBA00022777"/>
    </source>
</evidence>
<evidence type="ECO:0000256" key="4">
    <source>
        <dbReference type="ARBA" id="ARBA00022490"/>
    </source>
</evidence>
<evidence type="ECO:0000313" key="21">
    <source>
        <dbReference type="EMBL" id="KAK3776151.1"/>
    </source>
</evidence>
<dbReference type="InterPro" id="IPR047108">
    <property type="entry name" value="Plk4-like_POLO_box_2_sf"/>
</dbReference>
<comment type="catalytic activity">
    <reaction evidence="14">
        <text>L-seryl-[protein] + ATP = O-phospho-L-seryl-[protein] + ADP + H(+)</text>
        <dbReference type="Rhea" id="RHEA:17989"/>
        <dbReference type="Rhea" id="RHEA-COMP:9863"/>
        <dbReference type="Rhea" id="RHEA-COMP:11604"/>
        <dbReference type="ChEBI" id="CHEBI:15378"/>
        <dbReference type="ChEBI" id="CHEBI:29999"/>
        <dbReference type="ChEBI" id="CHEBI:30616"/>
        <dbReference type="ChEBI" id="CHEBI:83421"/>
        <dbReference type="ChEBI" id="CHEBI:456216"/>
        <dbReference type="EC" id="2.7.11.21"/>
    </reaction>
</comment>
<dbReference type="CDD" id="cd13114">
    <property type="entry name" value="POLO_box_Plk4_1"/>
    <property type="match status" value="1"/>
</dbReference>
<dbReference type="GO" id="GO:0005524">
    <property type="term" value="F:ATP binding"/>
    <property type="evidence" value="ECO:0007669"/>
    <property type="project" value="UniProtKB-UniRule"/>
</dbReference>
<keyword evidence="10" id="KW-0832">Ubl conjugation</keyword>
<dbReference type="Gene3D" id="3.30.1120.120">
    <property type="match status" value="1"/>
</dbReference>
<dbReference type="PANTHER" id="PTHR24345">
    <property type="entry name" value="SERINE/THREONINE-PROTEIN KINASE PLK"/>
    <property type="match status" value="1"/>
</dbReference>
<feature type="region of interest" description="Disordered" evidence="16">
    <location>
        <begin position="298"/>
        <end position="354"/>
    </location>
</feature>
<dbReference type="InterPro" id="IPR033696">
    <property type="entry name" value="POLO_box_Plk4_C"/>
</dbReference>
<evidence type="ECO:0000259" key="20">
    <source>
        <dbReference type="PROSITE" id="PS51985"/>
    </source>
</evidence>
<dbReference type="InterPro" id="IPR033699">
    <property type="entry name" value="POLO_box_Plk4_1"/>
</dbReference>
<comment type="subcellular location">
    <subcellularLocation>
        <location evidence="1">Cytoplasm</location>
        <location evidence="1">Cytoskeleton</location>
        <location evidence="1">Microtubule organizing center</location>
        <location evidence="1">Centrosome</location>
        <location evidence="1">Centriole</location>
    </subcellularLocation>
</comment>
<feature type="region of interest" description="Disordered" evidence="16">
    <location>
        <begin position="367"/>
        <end position="395"/>
    </location>
</feature>
<evidence type="ECO:0000256" key="12">
    <source>
        <dbReference type="ARBA" id="ARBA00030332"/>
    </source>
</evidence>
<dbReference type="PROSITE" id="PS00109">
    <property type="entry name" value="PROTEIN_KINASE_TYR"/>
    <property type="match status" value="1"/>
</dbReference>
<evidence type="ECO:0000313" key="22">
    <source>
        <dbReference type="Proteomes" id="UP001283361"/>
    </source>
</evidence>
<feature type="compositionally biased region" description="Polar residues" evidence="16">
    <location>
        <begin position="1023"/>
        <end position="1033"/>
    </location>
</feature>
<dbReference type="InterPro" id="IPR011009">
    <property type="entry name" value="Kinase-like_dom_sf"/>
</dbReference>
<feature type="compositionally biased region" description="Basic and acidic residues" evidence="16">
    <location>
        <begin position="451"/>
        <end position="471"/>
    </location>
</feature>